<dbReference type="AlphaFoldDB" id="A0A1H0LV11"/>
<sequence>MRVKVKDPSGQTWRVTRRWVPWRRRLKGVLPNMPTGVGSLGDNPISLVIGIIFLIIAIPFILLAIVAALELLLLFLVIPFALLARALFGQHWTVEARRGFHIWYDEPAGDWQASGIRIHALADQIRHGDTPPQTVGDGPG</sequence>
<feature type="transmembrane region" description="Helical" evidence="1">
    <location>
        <begin position="45"/>
        <end position="65"/>
    </location>
</feature>
<organism evidence="2 3">
    <name type="scientific">Nocardioides szechwanensis</name>
    <dbReference type="NCBI Taxonomy" id="1005944"/>
    <lineage>
        <taxon>Bacteria</taxon>
        <taxon>Bacillati</taxon>
        <taxon>Actinomycetota</taxon>
        <taxon>Actinomycetes</taxon>
        <taxon>Propionibacteriales</taxon>
        <taxon>Nocardioidaceae</taxon>
        <taxon>Nocardioides</taxon>
    </lineage>
</organism>
<keyword evidence="3" id="KW-1185">Reference proteome</keyword>
<gene>
    <name evidence="2" type="ORF">SAMN05192576_0330</name>
</gene>
<dbReference type="EMBL" id="FNIC01000013">
    <property type="protein sequence ID" value="SDO72007.1"/>
    <property type="molecule type" value="Genomic_DNA"/>
</dbReference>
<protein>
    <submittedName>
        <fullName evidence="2">Uncharacterized protein</fullName>
    </submittedName>
</protein>
<dbReference type="STRING" id="1005944.SAMN05192576_0330"/>
<name>A0A1H0LV11_9ACTN</name>
<evidence type="ECO:0000313" key="3">
    <source>
        <dbReference type="Proteomes" id="UP000199004"/>
    </source>
</evidence>
<evidence type="ECO:0000313" key="2">
    <source>
        <dbReference type="EMBL" id="SDO72007.1"/>
    </source>
</evidence>
<accession>A0A1H0LV11</accession>
<dbReference type="Proteomes" id="UP000199004">
    <property type="component" value="Unassembled WGS sequence"/>
</dbReference>
<proteinExistence type="predicted"/>
<reference evidence="2 3" key="1">
    <citation type="submission" date="2016-10" db="EMBL/GenBank/DDBJ databases">
        <authorList>
            <person name="de Groot N.N."/>
        </authorList>
    </citation>
    <scope>NUCLEOTIDE SEQUENCE [LARGE SCALE GENOMIC DNA]</scope>
    <source>
        <strain evidence="2 3">CGMCC 1.11147</strain>
    </source>
</reference>
<keyword evidence="1" id="KW-0472">Membrane</keyword>
<evidence type="ECO:0000256" key="1">
    <source>
        <dbReference type="SAM" id="Phobius"/>
    </source>
</evidence>
<keyword evidence="1" id="KW-0812">Transmembrane</keyword>
<keyword evidence="1" id="KW-1133">Transmembrane helix</keyword>
<feature type="transmembrane region" description="Helical" evidence="1">
    <location>
        <begin position="71"/>
        <end position="88"/>
    </location>
</feature>